<reference evidence="2 3" key="1">
    <citation type="journal article" date="2014" name="Nat. Genet.">
        <title>Genome sequence of the hot pepper provides insights into the evolution of pungency in Capsicum species.</title>
        <authorList>
            <person name="Kim S."/>
            <person name="Park M."/>
            <person name="Yeom S.I."/>
            <person name="Kim Y.M."/>
            <person name="Lee J.M."/>
            <person name="Lee H.A."/>
            <person name="Seo E."/>
            <person name="Choi J."/>
            <person name="Cheong K."/>
            <person name="Kim K.T."/>
            <person name="Jung K."/>
            <person name="Lee G.W."/>
            <person name="Oh S.K."/>
            <person name="Bae C."/>
            <person name="Kim S.B."/>
            <person name="Lee H.Y."/>
            <person name="Kim S.Y."/>
            <person name="Kim M.S."/>
            <person name="Kang B.C."/>
            <person name="Jo Y.D."/>
            <person name="Yang H.B."/>
            <person name="Jeong H.J."/>
            <person name="Kang W.H."/>
            <person name="Kwon J.K."/>
            <person name="Shin C."/>
            <person name="Lim J.Y."/>
            <person name="Park J.H."/>
            <person name="Huh J.H."/>
            <person name="Kim J.S."/>
            <person name="Kim B.D."/>
            <person name="Cohen O."/>
            <person name="Paran I."/>
            <person name="Suh M.C."/>
            <person name="Lee S.B."/>
            <person name="Kim Y.K."/>
            <person name="Shin Y."/>
            <person name="Noh S.J."/>
            <person name="Park J."/>
            <person name="Seo Y.S."/>
            <person name="Kwon S.Y."/>
            <person name="Kim H.A."/>
            <person name="Park J.M."/>
            <person name="Kim H.J."/>
            <person name="Choi S.B."/>
            <person name="Bosland P.W."/>
            <person name="Reeves G."/>
            <person name="Jo S.H."/>
            <person name="Lee B.W."/>
            <person name="Cho H.T."/>
            <person name="Choi H.S."/>
            <person name="Lee M.S."/>
            <person name="Yu Y."/>
            <person name="Do Choi Y."/>
            <person name="Park B.S."/>
            <person name="van Deynze A."/>
            <person name="Ashrafi H."/>
            <person name="Hill T."/>
            <person name="Kim W.T."/>
            <person name="Pai H.S."/>
            <person name="Ahn H.K."/>
            <person name="Yeam I."/>
            <person name="Giovannoni J.J."/>
            <person name="Rose J.K."/>
            <person name="Sorensen I."/>
            <person name="Lee S.J."/>
            <person name="Kim R.W."/>
            <person name="Choi I.Y."/>
            <person name="Choi B.S."/>
            <person name="Lim J.S."/>
            <person name="Lee Y.H."/>
            <person name="Choi D."/>
        </authorList>
    </citation>
    <scope>NUCLEOTIDE SEQUENCE [LARGE SCALE GENOMIC DNA]</scope>
    <source>
        <strain evidence="3">cv. CM334</strain>
    </source>
</reference>
<name>A0A2G2ZXM4_CAPAN</name>
<organism evidence="2 3">
    <name type="scientific">Capsicum annuum</name>
    <name type="common">Capsicum pepper</name>
    <dbReference type="NCBI Taxonomy" id="4072"/>
    <lineage>
        <taxon>Eukaryota</taxon>
        <taxon>Viridiplantae</taxon>
        <taxon>Streptophyta</taxon>
        <taxon>Embryophyta</taxon>
        <taxon>Tracheophyta</taxon>
        <taxon>Spermatophyta</taxon>
        <taxon>Magnoliopsida</taxon>
        <taxon>eudicotyledons</taxon>
        <taxon>Gunneridae</taxon>
        <taxon>Pentapetalae</taxon>
        <taxon>asterids</taxon>
        <taxon>lamiids</taxon>
        <taxon>Solanales</taxon>
        <taxon>Solanaceae</taxon>
        <taxon>Solanoideae</taxon>
        <taxon>Capsiceae</taxon>
        <taxon>Capsicum</taxon>
    </lineage>
</organism>
<protein>
    <submittedName>
        <fullName evidence="2">Uncharacterized protein</fullName>
    </submittedName>
</protein>
<accession>A0A2G2ZXM4</accession>
<keyword evidence="3" id="KW-1185">Reference proteome</keyword>
<dbReference type="Proteomes" id="UP000222542">
    <property type="component" value="Unassembled WGS sequence"/>
</dbReference>
<dbReference type="AlphaFoldDB" id="A0A2G2ZXM4"/>
<reference evidence="2 3" key="2">
    <citation type="journal article" date="2017" name="Genome Biol.">
        <title>New reference genome sequences of hot pepper reveal the massive evolution of plant disease-resistance genes by retroduplication.</title>
        <authorList>
            <person name="Kim S."/>
            <person name="Park J."/>
            <person name="Yeom S.I."/>
            <person name="Kim Y.M."/>
            <person name="Seo E."/>
            <person name="Kim K.T."/>
            <person name="Kim M.S."/>
            <person name="Lee J.M."/>
            <person name="Cheong K."/>
            <person name="Shin H.S."/>
            <person name="Kim S.B."/>
            <person name="Han K."/>
            <person name="Lee J."/>
            <person name="Park M."/>
            <person name="Lee H.A."/>
            <person name="Lee H.Y."/>
            <person name="Lee Y."/>
            <person name="Oh S."/>
            <person name="Lee J.H."/>
            <person name="Choi E."/>
            <person name="Choi E."/>
            <person name="Lee S.E."/>
            <person name="Jeon J."/>
            <person name="Kim H."/>
            <person name="Choi G."/>
            <person name="Song H."/>
            <person name="Lee J."/>
            <person name="Lee S.C."/>
            <person name="Kwon J.K."/>
            <person name="Lee H.Y."/>
            <person name="Koo N."/>
            <person name="Hong Y."/>
            <person name="Kim R.W."/>
            <person name="Kang W.H."/>
            <person name="Huh J.H."/>
            <person name="Kang B.C."/>
            <person name="Yang T.J."/>
            <person name="Lee Y.H."/>
            <person name="Bennetzen J.L."/>
            <person name="Choi D."/>
        </authorList>
    </citation>
    <scope>NUCLEOTIDE SEQUENCE [LARGE SCALE GENOMIC DNA]</scope>
    <source>
        <strain evidence="3">cv. CM334</strain>
    </source>
</reference>
<feature type="region of interest" description="Disordered" evidence="1">
    <location>
        <begin position="110"/>
        <end position="139"/>
    </location>
</feature>
<evidence type="ECO:0000313" key="3">
    <source>
        <dbReference type="Proteomes" id="UP000222542"/>
    </source>
</evidence>
<gene>
    <name evidence="2" type="ORF">T459_08825</name>
</gene>
<dbReference type="Gramene" id="PHT86719">
    <property type="protein sequence ID" value="PHT86719"/>
    <property type="gene ID" value="T459_08825"/>
</dbReference>
<comment type="caution">
    <text evidence="2">The sequence shown here is derived from an EMBL/GenBank/DDBJ whole genome shotgun (WGS) entry which is preliminary data.</text>
</comment>
<dbReference type="SMR" id="A0A2G2ZXM4"/>
<sequence>MEAVYLIYGSSIGDGYIPDKPGLSGTQNIGQTCTQHTAFADKTNSLFGNTNEIFDVPTSGRSLESLLGYARPTSIYLFLPSLAKLEKRARVISSPHGSDLPMTHMHSLTSQSAMPPTTIGSPLNTQLLDKGTEQGGPASSQEKIVAVQAAGGIITVATASFITTPLDTIKT</sequence>
<proteinExistence type="predicted"/>
<evidence type="ECO:0000256" key="1">
    <source>
        <dbReference type="SAM" id="MobiDB-lite"/>
    </source>
</evidence>
<feature type="compositionally biased region" description="Polar residues" evidence="1">
    <location>
        <begin position="110"/>
        <end position="127"/>
    </location>
</feature>
<evidence type="ECO:0000313" key="2">
    <source>
        <dbReference type="EMBL" id="PHT86719.1"/>
    </source>
</evidence>
<dbReference type="EMBL" id="AYRZ02000003">
    <property type="protein sequence ID" value="PHT86719.1"/>
    <property type="molecule type" value="Genomic_DNA"/>
</dbReference>